<evidence type="ECO:0000313" key="1">
    <source>
        <dbReference type="EMBL" id="KAL1248096.1"/>
    </source>
</evidence>
<accession>A0ABR3L7W6</accession>
<comment type="caution">
    <text evidence="1">The sequence shown here is derived from an EMBL/GenBank/DDBJ whole genome shotgun (WGS) entry which is preliminary data.</text>
</comment>
<protein>
    <submittedName>
        <fullName evidence="1">Uncharacterized protein</fullName>
    </submittedName>
</protein>
<proteinExistence type="predicted"/>
<reference evidence="1 2" key="1">
    <citation type="submission" date="2023-09" db="EMBL/GenBank/DDBJ databases">
        <authorList>
            <person name="Wang M."/>
        </authorList>
    </citation>
    <scope>NUCLEOTIDE SEQUENCE [LARGE SCALE GENOMIC DNA]</scope>
    <source>
        <strain evidence="1">GT-2023</strain>
        <tissue evidence="1">Liver</tissue>
    </source>
</reference>
<gene>
    <name evidence="1" type="ORF">QQF64_023472</name>
</gene>
<name>A0ABR3L7W6_9TELE</name>
<evidence type="ECO:0000313" key="2">
    <source>
        <dbReference type="Proteomes" id="UP001558613"/>
    </source>
</evidence>
<keyword evidence="2" id="KW-1185">Reference proteome</keyword>
<dbReference type="Proteomes" id="UP001558613">
    <property type="component" value="Unassembled WGS sequence"/>
</dbReference>
<sequence length="125" mass="13531">MYVSSSCPIKIKSDWNCAIGAQFPAFGSAASNMSHGEYHCLILGSVPKRPSKTWKWKAVPDTARKQAEKATSAIHLVIYNGGMATSLFFSGLTIVMLRGDGCLMGFQASEIQETAVRIHADVMCT</sequence>
<organism evidence="1 2">
    <name type="scientific">Cirrhinus molitorella</name>
    <name type="common">mud carp</name>
    <dbReference type="NCBI Taxonomy" id="172907"/>
    <lineage>
        <taxon>Eukaryota</taxon>
        <taxon>Metazoa</taxon>
        <taxon>Chordata</taxon>
        <taxon>Craniata</taxon>
        <taxon>Vertebrata</taxon>
        <taxon>Euteleostomi</taxon>
        <taxon>Actinopterygii</taxon>
        <taxon>Neopterygii</taxon>
        <taxon>Teleostei</taxon>
        <taxon>Ostariophysi</taxon>
        <taxon>Cypriniformes</taxon>
        <taxon>Cyprinidae</taxon>
        <taxon>Labeoninae</taxon>
        <taxon>Labeonini</taxon>
        <taxon>Cirrhinus</taxon>
    </lineage>
</organism>
<dbReference type="EMBL" id="JAYMGO010000025">
    <property type="protein sequence ID" value="KAL1248096.1"/>
    <property type="molecule type" value="Genomic_DNA"/>
</dbReference>